<proteinExistence type="predicted"/>
<gene>
    <name evidence="5" type="ORF">SU7_1495</name>
</gene>
<accession>J8LMZ4</accession>
<comment type="caution">
    <text evidence="5">The sequence shown here is derived from an EMBL/GenBank/DDBJ whole genome shotgun (WGS) entry which is preliminary data.</text>
</comment>
<evidence type="ECO:0000313" key="5">
    <source>
        <dbReference type="EMBL" id="EJS43477.1"/>
    </source>
</evidence>
<reference evidence="5 6" key="1">
    <citation type="journal article" date="2013" name="BMC Genomics">
        <title>High quality de novo sequencing and assembly of the Saccharomyces arboricolus genome.</title>
        <authorList>
            <person name="Liti G."/>
            <person name="Nguyen Ba A.N."/>
            <person name="Blythe M."/>
            <person name="Mueller C.A."/>
            <person name="Bergstroem A."/>
            <person name="Cubillos F.A."/>
            <person name="Dafhnis-Calas F."/>
            <person name="Khoshraftar S."/>
            <person name="Malla S."/>
            <person name="Mehta N."/>
            <person name="Siow C.C."/>
            <person name="Warringer J."/>
            <person name="Moses A.M."/>
            <person name="Louis E.J."/>
            <person name="Nieduszynski C.A."/>
        </authorList>
    </citation>
    <scope>NUCLEOTIDE SEQUENCE [LARGE SCALE GENOMIC DNA]</scope>
    <source>
        <strain evidence="6">H-6 / AS 2.3317 / CBS 10644</strain>
    </source>
</reference>
<evidence type="ECO:0000256" key="1">
    <source>
        <dbReference type="ARBA" id="ARBA00004196"/>
    </source>
</evidence>
<evidence type="ECO:0000313" key="6">
    <source>
        <dbReference type="Proteomes" id="UP000006968"/>
    </source>
</evidence>
<evidence type="ECO:0000256" key="3">
    <source>
        <dbReference type="PROSITE-ProRule" id="PRU00149"/>
    </source>
</evidence>
<dbReference type="OrthoDB" id="4054953at2759"/>
<comment type="subcellular location">
    <subcellularLocation>
        <location evidence="1">Cell envelope</location>
    </subcellularLocation>
</comment>
<dbReference type="PROSITE" id="PS50256">
    <property type="entry name" value="PIR_REPEAT_2"/>
    <property type="match status" value="1"/>
</dbReference>
<dbReference type="EMBL" id="ALIE01000098">
    <property type="protein sequence ID" value="EJS43477.1"/>
    <property type="molecule type" value="Genomic_DNA"/>
</dbReference>
<dbReference type="AlphaFoldDB" id="J8LMZ4"/>
<dbReference type="HOGENOM" id="CLU_1678931_0_0_1"/>
<dbReference type="Pfam" id="PF00399">
    <property type="entry name" value="PIR"/>
    <property type="match status" value="1"/>
</dbReference>
<keyword evidence="6" id="KW-1185">Reference proteome</keyword>
<dbReference type="Proteomes" id="UP000006968">
    <property type="component" value="Chromosome VIII"/>
</dbReference>
<feature type="repeat" description="PIR1/2/3" evidence="3">
    <location>
        <begin position="100"/>
        <end position="118"/>
    </location>
</feature>
<name>J8LMZ4_SACAR</name>
<dbReference type="PROSITE" id="PS00929">
    <property type="entry name" value="PIR_REPEAT_1"/>
    <property type="match status" value="1"/>
</dbReference>
<dbReference type="GO" id="GO:0005199">
    <property type="term" value="F:structural constituent of cell wall"/>
    <property type="evidence" value="ECO:0007669"/>
    <property type="project" value="InterPro"/>
</dbReference>
<protein>
    <submittedName>
        <fullName evidence="5">YHR126C</fullName>
    </submittedName>
</protein>
<sequence>MKCTLVSTLFVITNVFVAQAQVFNSSDTGFSKFSNDTISNLNGKLNTTNEIFNSSETLQVEIQKREITSGAVYDVGGWNGSLYRSNRSAVADHQPGRKQDTAISQITDGQVQATATTPATATVPSNTTYISSFEGAGMRMEPKSIGFVIGLAAFMFL</sequence>
<keyword evidence="2 4" id="KW-0732">Signal</keyword>
<feature type="chain" id="PRO_5003809806" evidence="4">
    <location>
        <begin position="21"/>
        <end position="157"/>
    </location>
</feature>
<evidence type="ECO:0000256" key="2">
    <source>
        <dbReference type="ARBA" id="ARBA00022729"/>
    </source>
</evidence>
<organism evidence="5 6">
    <name type="scientific">Saccharomyces arboricola (strain H-6 / AS 2.3317 / CBS 10644)</name>
    <name type="common">Yeast</name>
    <dbReference type="NCBI Taxonomy" id="1160507"/>
    <lineage>
        <taxon>Eukaryota</taxon>
        <taxon>Fungi</taxon>
        <taxon>Dikarya</taxon>
        <taxon>Ascomycota</taxon>
        <taxon>Saccharomycotina</taxon>
        <taxon>Saccharomycetes</taxon>
        <taxon>Saccharomycetales</taxon>
        <taxon>Saccharomycetaceae</taxon>
        <taxon>Saccharomyces</taxon>
    </lineage>
</organism>
<dbReference type="InterPro" id="IPR000420">
    <property type="entry name" value="Yeast_PIR_rpt"/>
</dbReference>
<feature type="signal peptide" evidence="4">
    <location>
        <begin position="1"/>
        <end position="20"/>
    </location>
</feature>
<evidence type="ECO:0000256" key="4">
    <source>
        <dbReference type="SAM" id="SignalP"/>
    </source>
</evidence>